<dbReference type="InterPro" id="IPR015984">
    <property type="entry name" value="Cyt_c_prime_subgr"/>
</dbReference>
<evidence type="ECO:0000256" key="2">
    <source>
        <dbReference type="ARBA" id="ARBA00022617"/>
    </source>
</evidence>
<evidence type="ECO:0000256" key="5">
    <source>
        <dbReference type="ARBA" id="ARBA00023004"/>
    </source>
</evidence>
<dbReference type="PROSITE" id="PS51009">
    <property type="entry name" value="CYTCII"/>
    <property type="match status" value="1"/>
</dbReference>
<dbReference type="EMBL" id="QBKN01000005">
    <property type="protein sequence ID" value="PTX50297.1"/>
    <property type="molecule type" value="Genomic_DNA"/>
</dbReference>
<evidence type="ECO:0000256" key="4">
    <source>
        <dbReference type="ARBA" id="ARBA00022982"/>
    </source>
</evidence>
<accession>A0A2T6B2I6</accession>
<feature type="signal peptide" evidence="8">
    <location>
        <begin position="1"/>
        <end position="21"/>
    </location>
</feature>
<gene>
    <name evidence="9" type="ORF">C8N44_105157</name>
</gene>
<feature type="chain" id="PRO_5015725686" evidence="8">
    <location>
        <begin position="22"/>
        <end position="152"/>
    </location>
</feature>
<dbReference type="AlphaFoldDB" id="A0A2T6B2I6"/>
<dbReference type="GO" id="GO:0022900">
    <property type="term" value="P:electron transport chain"/>
    <property type="evidence" value="ECO:0007669"/>
    <property type="project" value="InterPro"/>
</dbReference>
<dbReference type="OrthoDB" id="7596534at2"/>
<dbReference type="Proteomes" id="UP000244069">
    <property type="component" value="Unassembled WGS sequence"/>
</dbReference>
<dbReference type="GO" id="GO:0042597">
    <property type="term" value="C:periplasmic space"/>
    <property type="evidence" value="ECO:0007669"/>
    <property type="project" value="InterPro"/>
</dbReference>
<keyword evidence="8" id="KW-0732">Signal</keyword>
<dbReference type="Pfam" id="PF01322">
    <property type="entry name" value="Cytochrom_C_2"/>
    <property type="match status" value="1"/>
</dbReference>
<feature type="binding site" description="covalent" evidence="7">
    <location>
        <position position="143"/>
    </location>
    <ligand>
        <name>heme c</name>
        <dbReference type="ChEBI" id="CHEBI:61717"/>
    </ligand>
</feature>
<comment type="caution">
    <text evidence="9">The sequence shown here is derived from an EMBL/GenBank/DDBJ whole genome shotgun (WGS) entry which is preliminary data.</text>
</comment>
<keyword evidence="1" id="KW-0813">Transport</keyword>
<evidence type="ECO:0000313" key="10">
    <source>
        <dbReference type="Proteomes" id="UP000244069"/>
    </source>
</evidence>
<keyword evidence="3 6" id="KW-0479">Metal-binding</keyword>
<protein>
    <submittedName>
        <fullName evidence="9">Cytochrome c556</fullName>
    </submittedName>
</protein>
<organism evidence="9 10">
    <name type="scientific">Allosediminivita pacifica</name>
    <dbReference type="NCBI Taxonomy" id="1267769"/>
    <lineage>
        <taxon>Bacteria</taxon>
        <taxon>Pseudomonadati</taxon>
        <taxon>Pseudomonadota</taxon>
        <taxon>Alphaproteobacteria</taxon>
        <taxon>Rhodobacterales</taxon>
        <taxon>Paracoccaceae</taxon>
        <taxon>Allosediminivita</taxon>
    </lineage>
</organism>
<evidence type="ECO:0000256" key="7">
    <source>
        <dbReference type="PIRSR" id="PIRSR000027-2"/>
    </source>
</evidence>
<dbReference type="PRINTS" id="PR00608">
    <property type="entry name" value="CYTCHROMECII"/>
</dbReference>
<keyword evidence="2 7" id="KW-0349">Heme</keyword>
<keyword evidence="10" id="KW-1185">Reference proteome</keyword>
<sequence>MKKTLALLTAAAALAGTTAIAQQADMAVKARQGQFNTLALNLGILGDIARGNAEYDEATATDAADSIVAISMVHQPILWPEGTSTEDRDDTRALPAIWEDQDDFFAKWEALAEAAEGMQTAAAEGAEAIGPAMRALGGACGDCHDSYRQSDD</sequence>
<dbReference type="GO" id="GO:0020037">
    <property type="term" value="F:heme binding"/>
    <property type="evidence" value="ECO:0007669"/>
    <property type="project" value="InterPro"/>
</dbReference>
<proteinExistence type="predicted"/>
<name>A0A2T6B2I6_9RHOB</name>
<evidence type="ECO:0000313" key="9">
    <source>
        <dbReference type="EMBL" id="PTX50297.1"/>
    </source>
</evidence>
<dbReference type="GO" id="GO:0009055">
    <property type="term" value="F:electron transfer activity"/>
    <property type="evidence" value="ECO:0007669"/>
    <property type="project" value="InterPro"/>
</dbReference>
<feature type="binding site" description="covalent" evidence="7">
    <location>
        <position position="140"/>
    </location>
    <ligand>
        <name>heme c</name>
        <dbReference type="ChEBI" id="CHEBI:61717"/>
    </ligand>
</feature>
<keyword evidence="4" id="KW-0249">Electron transport</keyword>
<dbReference type="PIRSF" id="PIRSF000027">
    <property type="entry name" value="Cytc_c_prime"/>
    <property type="match status" value="1"/>
</dbReference>
<dbReference type="SUPFAM" id="SSF47175">
    <property type="entry name" value="Cytochromes"/>
    <property type="match status" value="1"/>
</dbReference>
<feature type="binding site" description="axial binding residue" evidence="6">
    <location>
        <position position="144"/>
    </location>
    <ligand>
        <name>heme c</name>
        <dbReference type="ChEBI" id="CHEBI:61717"/>
    </ligand>
    <ligandPart>
        <name>Fe</name>
        <dbReference type="ChEBI" id="CHEBI:18248"/>
    </ligandPart>
</feature>
<evidence type="ECO:0000256" key="1">
    <source>
        <dbReference type="ARBA" id="ARBA00022448"/>
    </source>
</evidence>
<dbReference type="InterPro" id="IPR012127">
    <property type="entry name" value="Cyt_c_prime"/>
</dbReference>
<evidence type="ECO:0000256" key="3">
    <source>
        <dbReference type="ARBA" id="ARBA00022723"/>
    </source>
</evidence>
<evidence type="ECO:0000256" key="6">
    <source>
        <dbReference type="PIRSR" id="PIRSR000027-1"/>
    </source>
</evidence>
<dbReference type="GO" id="GO:0005506">
    <property type="term" value="F:iron ion binding"/>
    <property type="evidence" value="ECO:0007669"/>
    <property type="project" value="InterPro"/>
</dbReference>
<dbReference type="RefSeq" id="WP_107975201.1">
    <property type="nucleotide sequence ID" value="NZ_BMEZ01000005.1"/>
</dbReference>
<keyword evidence="5 6" id="KW-0408">Iron</keyword>
<dbReference type="Gene3D" id="1.20.120.10">
    <property type="entry name" value="Cytochrome c/b562"/>
    <property type="match status" value="1"/>
</dbReference>
<comment type="PTM">
    <text evidence="7">Binds 1 heme group per subunit.</text>
</comment>
<reference evidence="9 10" key="1">
    <citation type="submission" date="2018-04" db="EMBL/GenBank/DDBJ databases">
        <title>Genomic Encyclopedia of Archaeal and Bacterial Type Strains, Phase II (KMG-II): from individual species to whole genera.</title>
        <authorList>
            <person name="Goeker M."/>
        </authorList>
    </citation>
    <scope>NUCLEOTIDE SEQUENCE [LARGE SCALE GENOMIC DNA]</scope>
    <source>
        <strain evidence="9 10">DSM 29329</strain>
    </source>
</reference>
<dbReference type="InterPro" id="IPR002321">
    <property type="entry name" value="Cyt_c_II"/>
</dbReference>
<evidence type="ECO:0000256" key="8">
    <source>
        <dbReference type="SAM" id="SignalP"/>
    </source>
</evidence>
<dbReference type="InterPro" id="IPR010980">
    <property type="entry name" value="Cyt_c/b562"/>
</dbReference>